<name>A0ABM9PE98_9FLAO</name>
<reference evidence="2 3" key="1">
    <citation type="submission" date="2024-05" db="EMBL/GenBank/DDBJ databases">
        <authorList>
            <person name="Duchaud E."/>
        </authorList>
    </citation>
    <scope>NUCLEOTIDE SEQUENCE [LARGE SCALE GENOMIC DNA]</scope>
    <source>
        <strain evidence="2">Ena-SAMPLE-TAB-13-05-2024-13:56:06:370-140308</strain>
    </source>
</reference>
<proteinExistence type="predicted"/>
<comment type="caution">
    <text evidence="2">The sequence shown here is derived from an EMBL/GenBank/DDBJ whole genome shotgun (WGS) entry which is preliminary data.</text>
</comment>
<feature type="signal peptide" evidence="1">
    <location>
        <begin position="1"/>
        <end position="28"/>
    </location>
</feature>
<evidence type="ECO:0000256" key="1">
    <source>
        <dbReference type="SAM" id="SignalP"/>
    </source>
</evidence>
<dbReference type="EMBL" id="CAXJIO010000014">
    <property type="protein sequence ID" value="CAL2103944.1"/>
    <property type="molecule type" value="Genomic_DNA"/>
</dbReference>
<dbReference type="InterPro" id="IPR045950">
    <property type="entry name" value="DUF6370"/>
</dbReference>
<protein>
    <recommendedName>
        <fullName evidence="4">Glutaminyl-tRNA synthetase</fullName>
    </recommendedName>
</protein>
<evidence type="ECO:0000313" key="2">
    <source>
        <dbReference type="EMBL" id="CAL2103944.1"/>
    </source>
</evidence>
<keyword evidence="1" id="KW-0732">Signal</keyword>
<feature type="chain" id="PRO_5045783071" description="Glutaminyl-tRNA synthetase" evidence="1">
    <location>
        <begin position="29"/>
        <end position="108"/>
    </location>
</feature>
<evidence type="ECO:0008006" key="4">
    <source>
        <dbReference type="Google" id="ProtNLM"/>
    </source>
</evidence>
<organism evidence="2 3">
    <name type="scientific">Tenacibaculum polynesiense</name>
    <dbReference type="NCBI Taxonomy" id="3137857"/>
    <lineage>
        <taxon>Bacteria</taxon>
        <taxon>Pseudomonadati</taxon>
        <taxon>Bacteroidota</taxon>
        <taxon>Flavobacteriia</taxon>
        <taxon>Flavobacteriales</taxon>
        <taxon>Flavobacteriaceae</taxon>
        <taxon>Tenacibaculum</taxon>
    </lineage>
</organism>
<keyword evidence="3" id="KW-1185">Reference proteome</keyword>
<accession>A0ABM9PE98</accession>
<dbReference type="Pfam" id="PF19897">
    <property type="entry name" value="DUF6370"/>
    <property type="match status" value="1"/>
</dbReference>
<dbReference type="Proteomes" id="UP001497527">
    <property type="component" value="Unassembled WGS sequence"/>
</dbReference>
<gene>
    <name evidence="2" type="ORF">T190423A01A_50192</name>
</gene>
<sequence>MAFYFCNMKKLILLIALFGMVACTKTQYKEQIVEASCGQCQFDLKTQMGCDLAIKIDDKAYFVEGAHIDDYGDAHDKKIGFCNVIRKAKITGTIEKNMFKVTSFEVIK</sequence>
<evidence type="ECO:0000313" key="3">
    <source>
        <dbReference type="Proteomes" id="UP001497527"/>
    </source>
</evidence>